<protein>
    <recommendedName>
        <fullName evidence="2">Amidase domain-containing protein</fullName>
    </recommendedName>
</protein>
<organism evidence="3 4">
    <name type="scientific">Streptomyces dangxiongensis</name>
    <dbReference type="NCBI Taxonomy" id="1442032"/>
    <lineage>
        <taxon>Bacteria</taxon>
        <taxon>Bacillati</taxon>
        <taxon>Actinomycetota</taxon>
        <taxon>Actinomycetes</taxon>
        <taxon>Kitasatosporales</taxon>
        <taxon>Streptomycetaceae</taxon>
        <taxon>Streptomyces</taxon>
    </lineage>
</organism>
<comment type="similarity">
    <text evidence="1">Belongs to the amidase family.</text>
</comment>
<dbReference type="InterPro" id="IPR023631">
    <property type="entry name" value="Amidase_dom"/>
</dbReference>
<dbReference type="GO" id="GO:0003824">
    <property type="term" value="F:catalytic activity"/>
    <property type="evidence" value="ECO:0007669"/>
    <property type="project" value="InterPro"/>
</dbReference>
<dbReference type="AlphaFoldDB" id="A0A3G2JQ93"/>
<evidence type="ECO:0000256" key="1">
    <source>
        <dbReference type="ARBA" id="ARBA00009199"/>
    </source>
</evidence>
<feature type="domain" description="Amidase" evidence="2">
    <location>
        <begin position="17"/>
        <end position="125"/>
    </location>
</feature>
<name>A0A3G2JQ93_9ACTN</name>
<sequence>MVPSAERLRTSAICVTENVEHTLGRTGEVDDVVQAFVAEPGRADRLRAAARGLAECAEGPAGCPPLYGIPVWVKNSVHVDGLPIRAGSALWADLLTGRRAAVVDRLLEAGAVIAGKTVTAEFAVAVPAPCRRR</sequence>
<reference evidence="3 4" key="1">
    <citation type="submission" date="2018-10" db="EMBL/GenBank/DDBJ databases">
        <title>The genome of Streptomyces dangxiongensis Z022.</title>
        <authorList>
            <person name="Zhang B."/>
        </authorList>
    </citation>
    <scope>NUCLEOTIDE SEQUENCE [LARGE SCALE GENOMIC DNA]</scope>
    <source>
        <strain evidence="3 4">Z022</strain>
    </source>
</reference>
<evidence type="ECO:0000259" key="2">
    <source>
        <dbReference type="Pfam" id="PF01425"/>
    </source>
</evidence>
<dbReference type="PANTHER" id="PTHR11895:SF7">
    <property type="entry name" value="GLUTAMYL-TRNA(GLN) AMIDOTRANSFERASE SUBUNIT A, MITOCHONDRIAL"/>
    <property type="match status" value="1"/>
</dbReference>
<dbReference type="OrthoDB" id="182039at2"/>
<dbReference type="Pfam" id="PF01425">
    <property type="entry name" value="Amidase"/>
    <property type="match status" value="1"/>
</dbReference>
<dbReference type="InterPro" id="IPR000120">
    <property type="entry name" value="Amidase"/>
</dbReference>
<dbReference type="EMBL" id="CP033073">
    <property type="protein sequence ID" value="AYN44051.1"/>
    <property type="molecule type" value="Genomic_DNA"/>
</dbReference>
<gene>
    <name evidence="3" type="ORF">D9753_35445</name>
</gene>
<keyword evidence="4" id="KW-1185">Reference proteome</keyword>
<proteinExistence type="inferred from homology"/>
<accession>A0A3G2JQ93</accession>
<dbReference type="Proteomes" id="UP000268329">
    <property type="component" value="Chromosome"/>
</dbReference>
<dbReference type="SUPFAM" id="SSF75304">
    <property type="entry name" value="Amidase signature (AS) enzymes"/>
    <property type="match status" value="1"/>
</dbReference>
<dbReference type="KEGG" id="sdd:D9753_35445"/>
<dbReference type="InterPro" id="IPR036928">
    <property type="entry name" value="AS_sf"/>
</dbReference>
<dbReference type="PANTHER" id="PTHR11895">
    <property type="entry name" value="TRANSAMIDASE"/>
    <property type="match status" value="1"/>
</dbReference>
<dbReference type="Gene3D" id="3.90.1300.10">
    <property type="entry name" value="Amidase signature (AS) domain"/>
    <property type="match status" value="1"/>
</dbReference>
<evidence type="ECO:0000313" key="3">
    <source>
        <dbReference type="EMBL" id="AYN44051.1"/>
    </source>
</evidence>
<evidence type="ECO:0000313" key="4">
    <source>
        <dbReference type="Proteomes" id="UP000268329"/>
    </source>
</evidence>